<organism evidence="1 2">
    <name type="scientific">Desulfovibrio piger ATCC 29098</name>
    <dbReference type="NCBI Taxonomy" id="411464"/>
    <lineage>
        <taxon>Bacteria</taxon>
        <taxon>Pseudomonadati</taxon>
        <taxon>Thermodesulfobacteriota</taxon>
        <taxon>Desulfovibrionia</taxon>
        <taxon>Desulfovibrionales</taxon>
        <taxon>Desulfovibrionaceae</taxon>
        <taxon>Desulfovibrio</taxon>
    </lineage>
</organism>
<dbReference type="AlphaFoldDB" id="B6WVK1"/>
<sequence length="44" mass="5350">MTCPLRVVRWEEECPGWRKKPFSRHRIPLYAGEQDTKKKPVRHC</sequence>
<proteinExistence type="predicted"/>
<dbReference type="HOGENOM" id="CLU_3215398_0_0_7"/>
<dbReference type="EMBL" id="ABXU01000064">
    <property type="protein sequence ID" value="EEB33051.1"/>
    <property type="molecule type" value="Genomic_DNA"/>
</dbReference>
<gene>
    <name evidence="1" type="ORF">DESPIG_02116</name>
</gene>
<comment type="caution">
    <text evidence="1">The sequence shown here is derived from an EMBL/GenBank/DDBJ whole genome shotgun (WGS) entry which is preliminary data.</text>
</comment>
<dbReference type="Proteomes" id="UP000003676">
    <property type="component" value="Unassembled WGS sequence"/>
</dbReference>
<accession>B6WVK1</accession>
<reference evidence="1 2" key="1">
    <citation type="submission" date="2008-10" db="EMBL/GenBank/DDBJ databases">
        <title>Draft genome sequence of Desulvovibrio piger (ATCC 29098).</title>
        <authorList>
            <person name="Sudarsanam P."/>
            <person name="Ley R."/>
            <person name="Guruge J."/>
            <person name="Turnbaugh P.J."/>
            <person name="Mahowald M."/>
            <person name="Liep D."/>
            <person name="Gordon J."/>
        </authorList>
    </citation>
    <scope>NUCLEOTIDE SEQUENCE [LARGE SCALE GENOMIC DNA]</scope>
    <source>
        <strain evidence="1 2">ATCC 29098</strain>
    </source>
</reference>
<name>B6WVK1_9BACT</name>
<evidence type="ECO:0000313" key="2">
    <source>
        <dbReference type="Proteomes" id="UP000003676"/>
    </source>
</evidence>
<protein>
    <submittedName>
        <fullName evidence="1">Uncharacterized protein</fullName>
    </submittedName>
</protein>
<evidence type="ECO:0000313" key="1">
    <source>
        <dbReference type="EMBL" id="EEB33051.1"/>
    </source>
</evidence>
<reference evidence="1 2" key="2">
    <citation type="submission" date="2008-10" db="EMBL/GenBank/DDBJ databases">
        <authorList>
            <person name="Fulton L."/>
            <person name="Clifton S."/>
            <person name="Fulton B."/>
            <person name="Xu J."/>
            <person name="Minx P."/>
            <person name="Pepin K.H."/>
            <person name="Johnson M."/>
            <person name="Bhonagiri V."/>
            <person name="Nash W.E."/>
            <person name="Mardis E.R."/>
            <person name="Wilson R.K."/>
        </authorList>
    </citation>
    <scope>NUCLEOTIDE SEQUENCE [LARGE SCALE GENOMIC DNA]</scope>
    <source>
        <strain evidence="1 2">ATCC 29098</strain>
    </source>
</reference>